<evidence type="ECO:0000256" key="2">
    <source>
        <dbReference type="ARBA" id="ARBA00022525"/>
    </source>
</evidence>
<comment type="caution">
    <text evidence="5">The sequence shown here is derived from an EMBL/GenBank/DDBJ whole genome shotgun (WGS) entry which is preliminary data.</text>
</comment>
<dbReference type="InterPro" id="IPR036312">
    <property type="entry name" value="Bifun_inhib/LTP/seed_sf"/>
</dbReference>
<proteinExistence type="inferred from homology"/>
<dbReference type="Gene3D" id="1.10.110.10">
    <property type="entry name" value="Plant lipid-transfer and hydrophobic proteins"/>
    <property type="match status" value="1"/>
</dbReference>
<keyword evidence="2" id="KW-0964">Secreted</keyword>
<gene>
    <name evidence="5" type="ORF">H6P81_016500</name>
</gene>
<dbReference type="GO" id="GO:0005576">
    <property type="term" value="C:extracellular region"/>
    <property type="evidence" value="ECO:0007669"/>
    <property type="project" value="UniProtKB-SubCell"/>
</dbReference>
<dbReference type="InterPro" id="IPR016140">
    <property type="entry name" value="Bifunc_inhib/LTP/seed_store"/>
</dbReference>
<dbReference type="SUPFAM" id="SSF47699">
    <property type="entry name" value="Bifunctional inhibitor/lipid-transfer protein/seed storage 2S albumin"/>
    <property type="match status" value="1"/>
</dbReference>
<accession>A0AAV7E8H3</accession>
<evidence type="ECO:0000256" key="3">
    <source>
        <dbReference type="ARBA" id="ARBA00038300"/>
    </source>
</evidence>
<keyword evidence="6" id="KW-1185">Reference proteome</keyword>
<dbReference type="AlphaFoldDB" id="A0AAV7E8H3"/>
<evidence type="ECO:0000256" key="1">
    <source>
        <dbReference type="ARBA" id="ARBA00004613"/>
    </source>
</evidence>
<sequence>MASLKVSSDGSIKPFVNLLVLCVLIVFVALHGAQMGAAQMSNNCSQQLSGLTACATFVVPGAGNGGVPSGECCSALQSVAHDCVCTTLEIVSRLPSQCSLPPAACPAGP</sequence>
<name>A0AAV7E8H3_ARIFI</name>
<evidence type="ECO:0000313" key="5">
    <source>
        <dbReference type="EMBL" id="KAG9445160.1"/>
    </source>
</evidence>
<evidence type="ECO:0000259" key="4">
    <source>
        <dbReference type="SMART" id="SM00499"/>
    </source>
</evidence>
<feature type="domain" description="Bifunctional inhibitor/plant lipid transfer protein/seed storage helical" evidence="4">
    <location>
        <begin position="44"/>
        <end position="105"/>
    </location>
</feature>
<dbReference type="Proteomes" id="UP000825729">
    <property type="component" value="Unassembled WGS sequence"/>
</dbReference>
<dbReference type="Pfam" id="PF14368">
    <property type="entry name" value="LTP_2"/>
    <property type="match status" value="1"/>
</dbReference>
<protein>
    <recommendedName>
        <fullName evidence="4">Bifunctional inhibitor/plant lipid transfer protein/seed storage helical domain-containing protein</fullName>
    </recommendedName>
</protein>
<organism evidence="5 6">
    <name type="scientific">Aristolochia fimbriata</name>
    <name type="common">White veined hardy Dutchman's pipe vine</name>
    <dbReference type="NCBI Taxonomy" id="158543"/>
    <lineage>
        <taxon>Eukaryota</taxon>
        <taxon>Viridiplantae</taxon>
        <taxon>Streptophyta</taxon>
        <taxon>Embryophyta</taxon>
        <taxon>Tracheophyta</taxon>
        <taxon>Spermatophyta</taxon>
        <taxon>Magnoliopsida</taxon>
        <taxon>Magnoliidae</taxon>
        <taxon>Piperales</taxon>
        <taxon>Aristolochiaceae</taxon>
        <taxon>Aristolochia</taxon>
    </lineage>
</organism>
<comment type="similarity">
    <text evidence="3">Belongs to the A9/FIL1 family.</text>
</comment>
<comment type="subcellular location">
    <subcellularLocation>
        <location evidence="1">Secreted</location>
    </subcellularLocation>
</comment>
<dbReference type="PANTHER" id="PTHR35501">
    <property type="entry name" value="PROTEIN YY1"/>
    <property type="match status" value="1"/>
</dbReference>
<reference evidence="5 6" key="1">
    <citation type="submission" date="2021-07" db="EMBL/GenBank/DDBJ databases">
        <title>The Aristolochia fimbriata genome: insights into angiosperm evolution, floral development and chemical biosynthesis.</title>
        <authorList>
            <person name="Jiao Y."/>
        </authorList>
    </citation>
    <scope>NUCLEOTIDE SEQUENCE [LARGE SCALE GENOMIC DNA]</scope>
    <source>
        <strain evidence="5">IBCAS-2021</strain>
        <tissue evidence="5">Leaf</tissue>
    </source>
</reference>
<dbReference type="PANTHER" id="PTHR35501:SF3">
    <property type="entry name" value="PROTEIN YY1"/>
    <property type="match status" value="1"/>
</dbReference>
<evidence type="ECO:0000313" key="6">
    <source>
        <dbReference type="Proteomes" id="UP000825729"/>
    </source>
</evidence>
<dbReference type="EMBL" id="JAINDJ010000006">
    <property type="protein sequence ID" value="KAG9445160.1"/>
    <property type="molecule type" value="Genomic_DNA"/>
</dbReference>
<dbReference type="SMART" id="SM00499">
    <property type="entry name" value="AAI"/>
    <property type="match status" value="1"/>
</dbReference>